<dbReference type="EMBL" id="OIVN01000593">
    <property type="protein sequence ID" value="SPC82702.1"/>
    <property type="molecule type" value="Genomic_DNA"/>
</dbReference>
<name>A0A2N9F6D0_FAGSY</name>
<accession>A0A2N9F6D0</accession>
<organism evidence="1">
    <name type="scientific">Fagus sylvatica</name>
    <name type="common">Beechnut</name>
    <dbReference type="NCBI Taxonomy" id="28930"/>
    <lineage>
        <taxon>Eukaryota</taxon>
        <taxon>Viridiplantae</taxon>
        <taxon>Streptophyta</taxon>
        <taxon>Embryophyta</taxon>
        <taxon>Tracheophyta</taxon>
        <taxon>Spermatophyta</taxon>
        <taxon>Magnoliopsida</taxon>
        <taxon>eudicotyledons</taxon>
        <taxon>Gunneridae</taxon>
        <taxon>Pentapetalae</taxon>
        <taxon>rosids</taxon>
        <taxon>fabids</taxon>
        <taxon>Fagales</taxon>
        <taxon>Fagaceae</taxon>
        <taxon>Fagus</taxon>
    </lineage>
</organism>
<reference evidence="1" key="1">
    <citation type="submission" date="2018-02" db="EMBL/GenBank/DDBJ databases">
        <authorList>
            <person name="Cohen D.B."/>
            <person name="Kent A.D."/>
        </authorList>
    </citation>
    <scope>NUCLEOTIDE SEQUENCE</scope>
</reference>
<proteinExistence type="predicted"/>
<protein>
    <submittedName>
        <fullName evidence="1">Uncharacterized protein</fullName>
    </submittedName>
</protein>
<sequence length="137" mass="15198">MAPGPLHDPVGKSLSSAMYTARTLEFKVIRKGCIPDQESDHRLTGLRVDGLTPTFNAFPAHFQVDREYLGLDLGATITNLPSLLLAFAEAPQDTAEKRTRMARAFLLYLIGTTLDCNTSQTVPVRWLHLLVDFQQIA</sequence>
<evidence type="ECO:0000313" key="1">
    <source>
        <dbReference type="EMBL" id="SPC82702.1"/>
    </source>
</evidence>
<dbReference type="AlphaFoldDB" id="A0A2N9F6D0"/>
<gene>
    <name evidence="1" type="ORF">FSB_LOCUS10584</name>
</gene>